<proteinExistence type="predicted"/>
<sequence>MTSNSPQLNKVPTQQPYPYPFRKQHIFLGGSIATGKSTLGSAIYNYVSNYTEAVFIREYIDYNHSGEEMLKKLFNNIITNFEFQKYILQCYEDQLNSLDYEEADFVIWDRHPIESLEIFCHNEKTLTNAQRESLKLQTEYLCKRYQIPNVSESAVTLVKLDTSYLDIIEVEQLVLGDYICSLLLGEFDTDYYFLLYCSNIDIQFKRLLKRNRLSETARYKFKEQLIPLNTTYTDFFIKHQTSKSTSN</sequence>
<dbReference type="EMBL" id="KB638752">
    <property type="protein sequence ID" value="EMS11365.1"/>
    <property type="molecule type" value="Genomic_DNA"/>
</dbReference>
<evidence type="ECO:0000313" key="2">
    <source>
        <dbReference type="Proteomes" id="UP000030780"/>
    </source>
</evidence>
<dbReference type="InterPro" id="IPR027417">
    <property type="entry name" value="P-loop_NTPase"/>
</dbReference>
<organism evidence="1 2">
    <name type="scientific">Entamoeba histolytica HM-3:IMSS</name>
    <dbReference type="NCBI Taxonomy" id="885315"/>
    <lineage>
        <taxon>Eukaryota</taxon>
        <taxon>Amoebozoa</taxon>
        <taxon>Evosea</taxon>
        <taxon>Archamoebae</taxon>
        <taxon>Mastigamoebida</taxon>
        <taxon>Entamoebidae</taxon>
        <taxon>Entamoeba</taxon>
    </lineage>
</organism>
<dbReference type="SUPFAM" id="SSF52540">
    <property type="entry name" value="P-loop containing nucleoside triphosphate hydrolases"/>
    <property type="match status" value="1"/>
</dbReference>
<name>M7W0Z4_ENTHI</name>
<dbReference type="AlphaFoldDB" id="M7W0Z4"/>
<dbReference type="Gene3D" id="3.40.50.300">
    <property type="entry name" value="P-loop containing nucleotide triphosphate hydrolases"/>
    <property type="match status" value="1"/>
</dbReference>
<reference evidence="1 2" key="1">
    <citation type="submission" date="2013-01" db="EMBL/GenBank/DDBJ databases">
        <authorList>
            <person name="Inman J."/>
            <person name="Zafar N."/>
            <person name="Lorenzi H."/>
            <person name="Caler E."/>
        </authorList>
    </citation>
    <scope>NUCLEOTIDE SEQUENCE [LARGE SCALE GENOMIC DNA]</scope>
    <source>
        <strain evidence="1 2">HM-3:IMSS</strain>
    </source>
</reference>
<dbReference type="Proteomes" id="UP000030780">
    <property type="component" value="Unassembled WGS sequence"/>
</dbReference>
<accession>M7W0Z4</accession>
<evidence type="ECO:0000313" key="1">
    <source>
        <dbReference type="EMBL" id="EMS11365.1"/>
    </source>
</evidence>
<gene>
    <name evidence="1" type="ORF">KM1_220030</name>
</gene>
<dbReference type="VEuPathDB" id="AmoebaDB:KM1_220030"/>
<protein>
    <submittedName>
        <fullName evidence="1">Uncharacterized protein</fullName>
    </submittedName>
</protein>